<dbReference type="InterPro" id="IPR023352">
    <property type="entry name" value="MAPEG-like_dom_sf"/>
</dbReference>
<dbReference type="SUPFAM" id="SSF161084">
    <property type="entry name" value="MAPEG domain-like"/>
    <property type="match status" value="1"/>
</dbReference>
<evidence type="ECO:0000256" key="4">
    <source>
        <dbReference type="ARBA" id="ARBA00023136"/>
    </source>
</evidence>
<gene>
    <name evidence="6" type="ORF">FNB15_06960</name>
</gene>
<organism evidence="6 7">
    <name type="scientific">Ferrovibrio terrae</name>
    <dbReference type="NCBI Taxonomy" id="2594003"/>
    <lineage>
        <taxon>Bacteria</taxon>
        <taxon>Pseudomonadati</taxon>
        <taxon>Pseudomonadota</taxon>
        <taxon>Alphaproteobacteria</taxon>
        <taxon>Rhodospirillales</taxon>
        <taxon>Rhodospirillaceae</taxon>
        <taxon>Ferrovibrio</taxon>
    </lineage>
</organism>
<dbReference type="EMBL" id="CP041636">
    <property type="protein sequence ID" value="QDO97027.1"/>
    <property type="molecule type" value="Genomic_DNA"/>
</dbReference>
<keyword evidence="7" id="KW-1185">Reference proteome</keyword>
<feature type="transmembrane region" description="Helical" evidence="5">
    <location>
        <begin position="6"/>
        <end position="27"/>
    </location>
</feature>
<evidence type="ECO:0000313" key="7">
    <source>
        <dbReference type="Proteomes" id="UP000317496"/>
    </source>
</evidence>
<dbReference type="Gene3D" id="1.20.120.550">
    <property type="entry name" value="Membrane associated eicosanoid/glutathione metabolism-like domain"/>
    <property type="match status" value="1"/>
</dbReference>
<dbReference type="GO" id="GO:0016020">
    <property type="term" value="C:membrane"/>
    <property type="evidence" value="ECO:0007669"/>
    <property type="project" value="UniProtKB-SubCell"/>
</dbReference>
<dbReference type="AlphaFoldDB" id="A0A516GZS5"/>
<dbReference type="Proteomes" id="UP000317496">
    <property type="component" value="Chromosome"/>
</dbReference>
<dbReference type="PANTHER" id="PTHR35814:SF1">
    <property type="entry name" value="GLUTATHIONE S-TRANSFERASE-RELATED"/>
    <property type="match status" value="1"/>
</dbReference>
<proteinExistence type="predicted"/>
<evidence type="ECO:0000256" key="3">
    <source>
        <dbReference type="ARBA" id="ARBA00022989"/>
    </source>
</evidence>
<dbReference type="InterPro" id="IPR001129">
    <property type="entry name" value="Membr-assoc_MAPEG"/>
</dbReference>
<evidence type="ECO:0000256" key="1">
    <source>
        <dbReference type="ARBA" id="ARBA00004370"/>
    </source>
</evidence>
<sequence length="139" mass="15268">MLPPFAVTPLYAALCGLLLLVLGLVVVRLRRKHAVLTGDGGNADLARAMRVQANFVEYVPLTLLLLFMLEMSRQPVWALHLLGAALFIGRLLHAWGYLLTPRLSFGRALGIGLTWIVLGVTSIWLLLVVLQRYAAMPPA</sequence>
<protein>
    <recommendedName>
        <fullName evidence="8">MAPEG family protein</fullName>
    </recommendedName>
</protein>
<keyword evidence="4 5" id="KW-0472">Membrane</keyword>
<name>A0A516GZS5_9PROT</name>
<evidence type="ECO:0000256" key="5">
    <source>
        <dbReference type="SAM" id="Phobius"/>
    </source>
</evidence>
<dbReference type="OrthoDB" id="7619858at2"/>
<dbReference type="RefSeq" id="WP_144068008.1">
    <property type="nucleotide sequence ID" value="NZ_CP041636.1"/>
</dbReference>
<dbReference type="Pfam" id="PF01124">
    <property type="entry name" value="MAPEG"/>
    <property type="match status" value="1"/>
</dbReference>
<accession>A0A516GZS5</accession>
<evidence type="ECO:0000313" key="6">
    <source>
        <dbReference type="EMBL" id="QDO97027.1"/>
    </source>
</evidence>
<dbReference type="KEGG" id="fer:FNB15_06960"/>
<evidence type="ECO:0000256" key="2">
    <source>
        <dbReference type="ARBA" id="ARBA00022692"/>
    </source>
</evidence>
<keyword evidence="3 5" id="KW-1133">Transmembrane helix</keyword>
<comment type="subcellular location">
    <subcellularLocation>
        <location evidence="1">Membrane</location>
    </subcellularLocation>
</comment>
<evidence type="ECO:0008006" key="8">
    <source>
        <dbReference type="Google" id="ProtNLM"/>
    </source>
</evidence>
<dbReference type="PANTHER" id="PTHR35814">
    <property type="match status" value="1"/>
</dbReference>
<feature type="transmembrane region" description="Helical" evidence="5">
    <location>
        <begin position="77"/>
        <end position="99"/>
    </location>
</feature>
<keyword evidence="2 5" id="KW-0812">Transmembrane</keyword>
<reference evidence="6 7" key="1">
    <citation type="submission" date="2019-07" db="EMBL/GenBank/DDBJ databases">
        <title>Genome sequencing for Ferrovibrio sp. K5.</title>
        <authorList>
            <person name="Park S.-J."/>
        </authorList>
    </citation>
    <scope>NUCLEOTIDE SEQUENCE [LARGE SCALE GENOMIC DNA]</scope>
    <source>
        <strain evidence="6 7">K5</strain>
    </source>
</reference>
<feature type="transmembrane region" description="Helical" evidence="5">
    <location>
        <begin position="111"/>
        <end position="134"/>
    </location>
</feature>